<dbReference type="Gene3D" id="3.30.70.20">
    <property type="match status" value="2"/>
</dbReference>
<accession>A0A1H3QTM9</accession>
<keyword evidence="7" id="KW-0411">Iron-sulfur</keyword>
<feature type="domain" description="4Fe-4S ferredoxin-type" evidence="8">
    <location>
        <begin position="285"/>
        <end position="314"/>
    </location>
</feature>
<dbReference type="InterPro" id="IPR017896">
    <property type="entry name" value="4Fe4S_Fe-S-bd"/>
</dbReference>
<feature type="domain" description="4Fe-4S ferredoxin-type" evidence="8">
    <location>
        <begin position="52"/>
        <end position="81"/>
    </location>
</feature>
<dbReference type="SUPFAM" id="SSF54862">
    <property type="entry name" value="4Fe-4S ferredoxins"/>
    <property type="match status" value="1"/>
</dbReference>
<organism evidence="9 10">
    <name type="scientific">Tindallia californiensis</name>
    <dbReference type="NCBI Taxonomy" id="159292"/>
    <lineage>
        <taxon>Bacteria</taxon>
        <taxon>Bacillati</taxon>
        <taxon>Bacillota</taxon>
        <taxon>Clostridia</taxon>
        <taxon>Peptostreptococcales</taxon>
        <taxon>Tindalliaceae</taxon>
        <taxon>Tindallia</taxon>
    </lineage>
</organism>
<evidence type="ECO:0000256" key="1">
    <source>
        <dbReference type="ARBA" id="ARBA00001966"/>
    </source>
</evidence>
<evidence type="ECO:0000313" key="9">
    <source>
        <dbReference type="EMBL" id="SDZ16411.1"/>
    </source>
</evidence>
<dbReference type="PROSITE" id="PS51379">
    <property type="entry name" value="4FE4S_FER_2"/>
    <property type="match status" value="3"/>
</dbReference>
<keyword evidence="5" id="KW-0479">Metal-binding</keyword>
<keyword evidence="4" id="KW-0004">4Fe-4S</keyword>
<sequence>MNWMTGLLFRLATEVQEPEWIPNKCLRQCKLSKDCLACQGGCQYKAIEIVGEKVFIDGDRCRQCGTCMYLCPAHAIIYPSKVLEKSLKRLKENNEPVITCSLHENTGDAVFFCFHKMPEALLLLLLLEHWDKTVYFNAFHCSDCVLVRPNLADFELALSRAIHFCKHFDLEIKAEILIENQRVPRQEMHSLSRRDMLRDAKIKSKEVVLDASQELIKKKNTRWFPLRERLISGLKYHWAEKKKALPSYAGVIASLDVTKDCTGCGACIKACPWSAWTLETDEKAARLSHDTKKCCFCGRCQEVCRVEAILEKKINFHTLDQSVERKEWHYRSCKQCHRTFLQIDEQEKRCDSCLKQSNIKQRIFGKKP</sequence>
<dbReference type="PROSITE" id="PS00198">
    <property type="entry name" value="4FE4S_FER_1"/>
    <property type="match status" value="2"/>
</dbReference>
<protein>
    <recommendedName>
        <fullName evidence="3">Ferredoxin</fullName>
    </recommendedName>
</protein>
<evidence type="ECO:0000256" key="2">
    <source>
        <dbReference type="ARBA" id="ARBA00003532"/>
    </source>
</evidence>
<proteinExistence type="predicted"/>
<dbReference type="PANTHER" id="PTHR24960:SF79">
    <property type="entry name" value="PHOTOSYSTEM I IRON-SULFUR CENTER"/>
    <property type="match status" value="1"/>
</dbReference>
<gene>
    <name evidence="9" type="ORF">SAMN05192546_11096</name>
</gene>
<comment type="cofactor">
    <cofactor evidence="1">
        <name>[4Fe-4S] cluster</name>
        <dbReference type="ChEBI" id="CHEBI:49883"/>
    </cofactor>
</comment>
<dbReference type="AlphaFoldDB" id="A0A1H3QTM9"/>
<comment type="function">
    <text evidence="2">Ferredoxins are iron-sulfur proteins that transfer electrons in a wide variety of metabolic reactions.</text>
</comment>
<dbReference type="OrthoDB" id="9807879at2"/>
<evidence type="ECO:0000259" key="8">
    <source>
        <dbReference type="PROSITE" id="PS51379"/>
    </source>
</evidence>
<dbReference type="PANTHER" id="PTHR24960">
    <property type="entry name" value="PHOTOSYSTEM I IRON-SULFUR CENTER-RELATED"/>
    <property type="match status" value="1"/>
</dbReference>
<reference evidence="9 10" key="1">
    <citation type="submission" date="2016-10" db="EMBL/GenBank/DDBJ databases">
        <authorList>
            <person name="de Groot N.N."/>
        </authorList>
    </citation>
    <scope>NUCLEOTIDE SEQUENCE [LARGE SCALE GENOMIC DNA]</scope>
    <source>
        <strain evidence="9 10">APO</strain>
    </source>
</reference>
<evidence type="ECO:0000256" key="4">
    <source>
        <dbReference type="ARBA" id="ARBA00022485"/>
    </source>
</evidence>
<dbReference type="Pfam" id="PF00037">
    <property type="entry name" value="Fer4"/>
    <property type="match status" value="1"/>
</dbReference>
<dbReference type="Proteomes" id="UP000199230">
    <property type="component" value="Unassembled WGS sequence"/>
</dbReference>
<dbReference type="STRING" id="159292.SAMN05192546_11096"/>
<dbReference type="InterPro" id="IPR017900">
    <property type="entry name" value="4Fe4S_Fe_S_CS"/>
</dbReference>
<name>A0A1H3QTM9_9FIRM</name>
<keyword evidence="6" id="KW-0408">Iron</keyword>
<evidence type="ECO:0000256" key="3">
    <source>
        <dbReference type="ARBA" id="ARBA00013529"/>
    </source>
</evidence>
<keyword evidence="10" id="KW-1185">Reference proteome</keyword>
<evidence type="ECO:0000256" key="5">
    <source>
        <dbReference type="ARBA" id="ARBA00022723"/>
    </source>
</evidence>
<dbReference type="GO" id="GO:0051539">
    <property type="term" value="F:4 iron, 4 sulfur cluster binding"/>
    <property type="evidence" value="ECO:0007669"/>
    <property type="project" value="UniProtKB-KW"/>
</dbReference>
<dbReference type="GO" id="GO:0046872">
    <property type="term" value="F:metal ion binding"/>
    <property type="evidence" value="ECO:0007669"/>
    <property type="project" value="UniProtKB-KW"/>
</dbReference>
<dbReference type="EMBL" id="FNPV01000010">
    <property type="protein sequence ID" value="SDZ16411.1"/>
    <property type="molecule type" value="Genomic_DNA"/>
</dbReference>
<evidence type="ECO:0000256" key="6">
    <source>
        <dbReference type="ARBA" id="ARBA00023004"/>
    </source>
</evidence>
<dbReference type="InterPro" id="IPR050157">
    <property type="entry name" value="PSI_iron-sulfur_center"/>
</dbReference>
<dbReference type="RefSeq" id="WP_093315188.1">
    <property type="nucleotide sequence ID" value="NZ_FNPV01000010.1"/>
</dbReference>
<evidence type="ECO:0000256" key="7">
    <source>
        <dbReference type="ARBA" id="ARBA00023014"/>
    </source>
</evidence>
<dbReference type="Pfam" id="PF13237">
    <property type="entry name" value="Fer4_10"/>
    <property type="match status" value="1"/>
</dbReference>
<feature type="domain" description="4Fe-4S ferredoxin-type" evidence="8">
    <location>
        <begin position="251"/>
        <end position="281"/>
    </location>
</feature>
<evidence type="ECO:0000313" key="10">
    <source>
        <dbReference type="Proteomes" id="UP000199230"/>
    </source>
</evidence>